<name>A0A848FGS4_9BURK</name>
<evidence type="ECO:0000256" key="1">
    <source>
        <dbReference type="SAM" id="Phobius"/>
    </source>
</evidence>
<keyword evidence="3" id="KW-1185">Reference proteome</keyword>
<keyword evidence="1" id="KW-0812">Transmembrane</keyword>
<dbReference type="Proteomes" id="UP000574067">
    <property type="component" value="Unassembled WGS sequence"/>
</dbReference>
<reference evidence="2 3" key="1">
    <citation type="submission" date="2020-04" db="EMBL/GenBank/DDBJ databases">
        <title>Azohydromonas sp. isolated from soil.</title>
        <authorList>
            <person name="Dahal R.H."/>
        </authorList>
    </citation>
    <scope>NUCLEOTIDE SEQUENCE [LARGE SCALE GENOMIC DNA]</scope>
    <source>
        <strain evidence="2 3">G-1-1-14</strain>
    </source>
</reference>
<feature type="transmembrane region" description="Helical" evidence="1">
    <location>
        <begin position="27"/>
        <end position="47"/>
    </location>
</feature>
<dbReference type="AlphaFoldDB" id="A0A848FGS4"/>
<keyword evidence="1" id="KW-1133">Transmembrane helix</keyword>
<comment type="caution">
    <text evidence="2">The sequence shown here is derived from an EMBL/GenBank/DDBJ whole genome shotgun (WGS) entry which is preliminary data.</text>
</comment>
<keyword evidence="1" id="KW-0472">Membrane</keyword>
<dbReference type="EMBL" id="JABBFW010000017">
    <property type="protein sequence ID" value="NML17380.1"/>
    <property type="molecule type" value="Genomic_DNA"/>
</dbReference>
<accession>A0A848FGS4</accession>
<proteinExistence type="predicted"/>
<evidence type="ECO:0000313" key="2">
    <source>
        <dbReference type="EMBL" id="NML17380.1"/>
    </source>
</evidence>
<dbReference type="RefSeq" id="WP_169162281.1">
    <property type="nucleotide sequence ID" value="NZ_JABBFW010000017.1"/>
</dbReference>
<protein>
    <submittedName>
        <fullName evidence="2">Uncharacterized protein</fullName>
    </submittedName>
</protein>
<sequence length="48" mass="4803">MGAAVIERAAADARASAQVVEREAHRMVLLVLCLGSAEGVIGGVLALG</sequence>
<evidence type="ECO:0000313" key="3">
    <source>
        <dbReference type="Proteomes" id="UP000574067"/>
    </source>
</evidence>
<organism evidence="2 3">
    <name type="scientific">Azohydromonas caseinilytica</name>
    <dbReference type="NCBI Taxonomy" id="2728836"/>
    <lineage>
        <taxon>Bacteria</taxon>
        <taxon>Pseudomonadati</taxon>
        <taxon>Pseudomonadota</taxon>
        <taxon>Betaproteobacteria</taxon>
        <taxon>Burkholderiales</taxon>
        <taxon>Sphaerotilaceae</taxon>
        <taxon>Azohydromonas</taxon>
    </lineage>
</organism>
<gene>
    <name evidence="2" type="ORF">HHL10_20610</name>
</gene>